<dbReference type="RefSeq" id="WP_002622450.1">
    <property type="nucleotide sequence ID" value="NZ_ANAH02000010.1"/>
</dbReference>
<evidence type="ECO:0000256" key="1">
    <source>
        <dbReference type="SAM" id="MobiDB-lite"/>
    </source>
</evidence>
<dbReference type="AlphaFoldDB" id="S9QXT4"/>
<name>S9QXT4_CYSF2</name>
<evidence type="ECO:0000313" key="3">
    <source>
        <dbReference type="Proteomes" id="UP000011682"/>
    </source>
</evidence>
<evidence type="ECO:0000313" key="2">
    <source>
        <dbReference type="EMBL" id="EPX61478.1"/>
    </source>
</evidence>
<reference evidence="2" key="1">
    <citation type="submission" date="2013-05" db="EMBL/GenBank/DDBJ databases">
        <title>Genome assembly of Cystobacter fuscus DSM 2262.</title>
        <authorList>
            <person name="Sharma G."/>
            <person name="Khatri I."/>
            <person name="Kaur C."/>
            <person name="Mayilraj S."/>
            <person name="Subramanian S."/>
        </authorList>
    </citation>
    <scope>NUCLEOTIDE SEQUENCE [LARGE SCALE GENOMIC DNA]</scope>
    <source>
        <strain evidence="2">DSM 2262</strain>
    </source>
</reference>
<dbReference type="EMBL" id="ANAH02000010">
    <property type="protein sequence ID" value="EPX61478.1"/>
    <property type="molecule type" value="Genomic_DNA"/>
</dbReference>
<keyword evidence="3" id="KW-1185">Reference proteome</keyword>
<protein>
    <submittedName>
        <fullName evidence="2">Uncharacterized protein</fullName>
    </submittedName>
</protein>
<accession>S9QXT4</accession>
<gene>
    <name evidence="2" type="ORF">D187_001261</name>
</gene>
<organism evidence="2 3">
    <name type="scientific">Cystobacter fuscus (strain ATCC 25194 / DSM 2262 / NBRC 100088 / M29)</name>
    <dbReference type="NCBI Taxonomy" id="1242864"/>
    <lineage>
        <taxon>Bacteria</taxon>
        <taxon>Pseudomonadati</taxon>
        <taxon>Myxococcota</taxon>
        <taxon>Myxococcia</taxon>
        <taxon>Myxococcales</taxon>
        <taxon>Cystobacterineae</taxon>
        <taxon>Archangiaceae</taxon>
        <taxon>Cystobacter</taxon>
    </lineage>
</organism>
<feature type="region of interest" description="Disordered" evidence="1">
    <location>
        <begin position="1"/>
        <end position="27"/>
    </location>
</feature>
<comment type="caution">
    <text evidence="2">The sequence shown here is derived from an EMBL/GenBank/DDBJ whole genome shotgun (WGS) entry which is preliminary data.</text>
</comment>
<dbReference type="Proteomes" id="UP000011682">
    <property type="component" value="Unassembled WGS sequence"/>
</dbReference>
<proteinExistence type="predicted"/>
<sequence length="104" mass="11014">MKKDNEQNEQEKQNQEPEAPARQVSRASAAIAAVAVAGLAMPAAASELPQAEPAPVEQSQPAELSGDALDNLLKSADLKAGKSVRVIKTLEIRPGAVLARQYDR</sequence>
<feature type="region of interest" description="Disordered" evidence="1">
    <location>
        <begin position="46"/>
        <end position="68"/>
    </location>
</feature>
<feature type="compositionally biased region" description="Basic and acidic residues" evidence="1">
    <location>
        <begin position="1"/>
        <end position="15"/>
    </location>
</feature>